<dbReference type="EMBL" id="QMAU01000049">
    <property type="protein sequence ID" value="RXI52662.1"/>
    <property type="molecule type" value="Genomic_DNA"/>
</dbReference>
<evidence type="ECO:0000256" key="1">
    <source>
        <dbReference type="ARBA" id="ARBA00022612"/>
    </source>
</evidence>
<dbReference type="Proteomes" id="UP000290273">
    <property type="component" value="Unassembled WGS sequence"/>
</dbReference>
<sequence length="307" mass="35480">MAKTRSPDWENIKKEYIELNGDVKLKEFAEEHGIKYSTLRSRKNRENWDSEINKDVATKSATQQKNVATENKTKNNDKEPIAKEVKEVLENTELTDKQRLFCIYYVKSFNQTMAAIKAGYSQERAHVTGSELVRNSKVKAYIKELKGKMIGEIFIDAMDVLNKYIKIAFADITDYLTFGQREVPVMGPFGPIVDKKTKKEITKIINYVDFKESNVVDGTIISEVKQGKDGVSIKFEDRMKALDKLSQYFDLFPDNFKRKIEEERSKQAREKLELEKSKVTGNDDEVQDDGFIEALEGKVEEVWKDEK</sequence>
<keyword evidence="1" id="KW-1188">Viral release from host cell</keyword>
<evidence type="ECO:0000313" key="6">
    <source>
        <dbReference type="Proteomes" id="UP000290273"/>
    </source>
</evidence>
<name>A0ABY0ELV9_CLOTA</name>
<gene>
    <name evidence="5" type="ORF">DP131_12150</name>
</gene>
<dbReference type="InterPro" id="IPR005335">
    <property type="entry name" value="Terminase_ssu"/>
</dbReference>
<dbReference type="RefSeq" id="WP_039260932.1">
    <property type="nucleotide sequence ID" value="NZ_AP026806.1"/>
</dbReference>
<feature type="domain" description="PBSX phage terminase small subunit-like N-terminal" evidence="4">
    <location>
        <begin position="1"/>
        <end position="62"/>
    </location>
</feature>
<dbReference type="Gene3D" id="1.10.10.1400">
    <property type="entry name" value="Terminase, small subunit, N-terminal DNA-binding domain, HTH motif"/>
    <property type="match status" value="1"/>
</dbReference>
<dbReference type="InterPro" id="IPR018925">
    <property type="entry name" value="XtmA-like_N"/>
</dbReference>
<evidence type="ECO:0000259" key="4">
    <source>
        <dbReference type="Pfam" id="PF10668"/>
    </source>
</evidence>
<feature type="region of interest" description="Disordered" evidence="3">
    <location>
        <begin position="57"/>
        <end position="76"/>
    </location>
</feature>
<accession>A0ABY0ELV9</accession>
<organism evidence="5 6">
    <name type="scientific">Clostridium tetani</name>
    <dbReference type="NCBI Taxonomy" id="1513"/>
    <lineage>
        <taxon>Bacteria</taxon>
        <taxon>Bacillati</taxon>
        <taxon>Bacillota</taxon>
        <taxon>Clostridia</taxon>
        <taxon>Eubacteriales</taxon>
        <taxon>Clostridiaceae</taxon>
        <taxon>Clostridium</taxon>
    </lineage>
</organism>
<dbReference type="Pfam" id="PF03592">
    <property type="entry name" value="Terminase_2"/>
    <property type="match status" value="1"/>
</dbReference>
<comment type="caution">
    <text evidence="5">The sequence shown here is derived from an EMBL/GenBank/DDBJ whole genome shotgun (WGS) entry which is preliminary data.</text>
</comment>
<reference evidence="5 6" key="1">
    <citation type="submission" date="2018-06" db="EMBL/GenBank/DDBJ databases">
        <title>Genome conservation of Clostridium tetani.</title>
        <authorList>
            <person name="Bruggemann H."/>
            <person name="Popoff M.R."/>
        </authorList>
    </citation>
    <scope>NUCLEOTIDE SEQUENCE [LARGE SCALE GENOMIC DNA]</scope>
    <source>
        <strain evidence="5 6">63.05</strain>
    </source>
</reference>
<evidence type="ECO:0000313" key="5">
    <source>
        <dbReference type="EMBL" id="RXI52662.1"/>
    </source>
</evidence>
<keyword evidence="2" id="KW-0231">Viral genome packaging</keyword>
<dbReference type="Pfam" id="PF10668">
    <property type="entry name" value="Phage_terminase"/>
    <property type="match status" value="1"/>
</dbReference>
<dbReference type="InterPro" id="IPR038713">
    <property type="entry name" value="Terminase_Gp1_N_sf"/>
</dbReference>
<dbReference type="PANTHER" id="PTHR41328">
    <property type="entry name" value="TERMINASE SMALL SUBUNIT-RELATED"/>
    <property type="match status" value="1"/>
</dbReference>
<evidence type="ECO:0000256" key="2">
    <source>
        <dbReference type="ARBA" id="ARBA00023219"/>
    </source>
</evidence>
<protein>
    <submittedName>
        <fullName evidence="5">Terminase</fullName>
    </submittedName>
</protein>
<dbReference type="InterPro" id="IPR052404">
    <property type="entry name" value="SPP1-like_terminase"/>
</dbReference>
<evidence type="ECO:0000256" key="3">
    <source>
        <dbReference type="SAM" id="MobiDB-lite"/>
    </source>
</evidence>
<dbReference type="PANTHER" id="PTHR41328:SF3">
    <property type="entry name" value="PBSX PHAGE TERMINASE SMALL SUBUNIT"/>
    <property type="match status" value="1"/>
</dbReference>
<proteinExistence type="predicted"/>
<feature type="compositionally biased region" description="Polar residues" evidence="3">
    <location>
        <begin position="59"/>
        <end position="70"/>
    </location>
</feature>